<dbReference type="InterPro" id="IPR013545">
    <property type="entry name" value="T2SS_protein-GspG_C"/>
</dbReference>
<proteinExistence type="predicted"/>
<dbReference type="InterPro" id="IPR045584">
    <property type="entry name" value="Pilin-like"/>
</dbReference>
<evidence type="ECO:0000313" key="4">
    <source>
        <dbReference type="Proteomes" id="UP000226525"/>
    </source>
</evidence>
<dbReference type="AlphaFoldDB" id="A0A2D6YLE9"/>
<feature type="domain" description="Type II secretion system protein GspG C-terminal" evidence="2">
    <location>
        <begin position="181"/>
        <end position="277"/>
    </location>
</feature>
<feature type="signal peptide" evidence="1">
    <location>
        <begin position="1"/>
        <end position="18"/>
    </location>
</feature>
<gene>
    <name evidence="3" type="ORF">CMN54_10820</name>
</gene>
<dbReference type="Proteomes" id="UP000226525">
    <property type="component" value="Unassembled WGS sequence"/>
</dbReference>
<evidence type="ECO:0000313" key="3">
    <source>
        <dbReference type="EMBL" id="MAH63915.1"/>
    </source>
</evidence>
<protein>
    <recommendedName>
        <fullName evidence="2">Type II secretion system protein GspG C-terminal domain-containing protein</fullName>
    </recommendedName>
</protein>
<comment type="caution">
    <text evidence="3">The sequence shown here is derived from an EMBL/GenBank/DDBJ whole genome shotgun (WGS) entry which is preliminary data.</text>
</comment>
<organism evidence="3 4">
    <name type="scientific">SAR324 cluster bacterium</name>
    <dbReference type="NCBI Taxonomy" id="2024889"/>
    <lineage>
        <taxon>Bacteria</taxon>
        <taxon>Deltaproteobacteria</taxon>
        <taxon>SAR324 cluster</taxon>
    </lineage>
</organism>
<accession>A0A2D6YLE9</accession>
<dbReference type="SUPFAM" id="SSF54523">
    <property type="entry name" value="Pili subunits"/>
    <property type="match status" value="1"/>
</dbReference>
<name>A0A2D6YLE9_9DELT</name>
<evidence type="ECO:0000256" key="1">
    <source>
        <dbReference type="SAM" id="SignalP"/>
    </source>
</evidence>
<dbReference type="EMBL" id="NZEX01000122">
    <property type="protein sequence ID" value="MAH63915.1"/>
    <property type="molecule type" value="Genomic_DNA"/>
</dbReference>
<dbReference type="Gene3D" id="3.30.700.10">
    <property type="entry name" value="Glycoprotein, Type 4 Pilin"/>
    <property type="match status" value="1"/>
</dbReference>
<evidence type="ECO:0000259" key="2">
    <source>
        <dbReference type="Pfam" id="PF08334"/>
    </source>
</evidence>
<keyword evidence="1" id="KW-0732">Signal</keyword>
<feature type="chain" id="PRO_5014803275" description="Type II secretion system protein GspG C-terminal domain-containing protein" evidence="1">
    <location>
        <begin position="19"/>
        <end position="290"/>
    </location>
</feature>
<reference evidence="4" key="1">
    <citation type="submission" date="2017-09" db="EMBL/GenBank/DDBJ databases">
        <title>The Reconstruction of 2,631 Draft Metagenome-Assembled Genomes from the Global Oceans.</title>
        <authorList>
            <person name="Tully B.J."/>
            <person name="Graham E.D."/>
            <person name="Heidelberg J.F."/>
        </authorList>
    </citation>
    <scope>NUCLEOTIDE SEQUENCE [LARGE SCALE GENOMIC DNA]</scope>
</reference>
<dbReference type="Pfam" id="PF08334">
    <property type="entry name" value="T2SSG"/>
    <property type="match status" value="1"/>
</dbReference>
<sequence length="290" mass="32402">MKFSLLLALVLLPLPTFGQIYSIQVNDYQANGWEHRVRLDPFTDEKISTVSKAAKDGPDTSVKKPVLIIRNNGDIYVDWKRFISKNGFEQLLRYRFDKGKIENTKGTAFTKANLTFLVIGENLESNLNFIKQVRDSMTLAVGIQHSDGIEYVAVFDLAGSSKAFSLIKNEGESPEVQFESIQITKTQLRDLETALSLYEAHNSRFPTTEQTLSALLQQPIFGSNVENWKGPYFRSQQIPADGWGNPYNYSSDGSRYVILSFGADGKHGGVGVNADVSAIGKLYWGKNVEN</sequence>